<dbReference type="InterPro" id="IPR051161">
    <property type="entry name" value="Mannose-6P_isomerase_type2"/>
</dbReference>
<organism evidence="3">
    <name type="scientific">marine sediment metagenome</name>
    <dbReference type="NCBI Taxonomy" id="412755"/>
    <lineage>
        <taxon>unclassified sequences</taxon>
        <taxon>metagenomes</taxon>
        <taxon>ecological metagenomes</taxon>
    </lineage>
</organism>
<feature type="non-terminal residue" evidence="3">
    <location>
        <position position="283"/>
    </location>
</feature>
<evidence type="ECO:0000259" key="1">
    <source>
        <dbReference type="Pfam" id="PF00483"/>
    </source>
</evidence>
<dbReference type="AlphaFoldDB" id="X1SI85"/>
<dbReference type="InterPro" id="IPR029044">
    <property type="entry name" value="Nucleotide-diphossugar_trans"/>
</dbReference>
<sequence>ALLAQEIDSNANIIVFPADHIIYDNDSFINAVTAACPLVEAGYLVTFGIRPRAPETGFGYIRRGEKIDESAFKVEKFVEKPSLPTAIEYLESGNYEWNSGIFMFKASEFISELSLYAPDILKHVGTAVLNADKDMDFIRLDEAAFKSSPDVSIDYAIMEQTKKAAVVPVDCGWNDIGSWSSLWEVSPKDDNKNHLKGDVIAIDTTSSMIMSHERHVIATIGLNDLIVISTPDATLIAAKDKVQHVKSIVDQLKASKRTEHLSHRIVYRPWGCYNSIDSGDRFQ</sequence>
<dbReference type="SUPFAM" id="SSF53448">
    <property type="entry name" value="Nucleotide-diphospho-sugar transferases"/>
    <property type="match status" value="1"/>
</dbReference>
<accession>X1SI85</accession>
<feature type="domain" description="Nucleotidyl transferase" evidence="1">
    <location>
        <begin position="5"/>
        <end position="190"/>
    </location>
</feature>
<dbReference type="PANTHER" id="PTHR46390">
    <property type="entry name" value="MANNOSE-1-PHOSPHATE GUANYLYLTRANSFERASE"/>
    <property type="match status" value="1"/>
</dbReference>
<evidence type="ECO:0000259" key="2">
    <source>
        <dbReference type="Pfam" id="PF22640"/>
    </source>
</evidence>
<dbReference type="GO" id="GO:0000271">
    <property type="term" value="P:polysaccharide biosynthetic process"/>
    <property type="evidence" value="ECO:0007669"/>
    <property type="project" value="InterPro"/>
</dbReference>
<dbReference type="InterPro" id="IPR011051">
    <property type="entry name" value="RmlC_Cupin_sf"/>
</dbReference>
<dbReference type="Gene3D" id="3.90.550.10">
    <property type="entry name" value="Spore Coat Polysaccharide Biosynthesis Protein SpsA, Chain A"/>
    <property type="match status" value="1"/>
</dbReference>
<dbReference type="NCBIfam" id="TIGR01479">
    <property type="entry name" value="GMP_PMI"/>
    <property type="match status" value="1"/>
</dbReference>
<dbReference type="PANTHER" id="PTHR46390:SF1">
    <property type="entry name" value="MANNOSE-1-PHOSPHATE GUANYLYLTRANSFERASE"/>
    <property type="match status" value="1"/>
</dbReference>
<dbReference type="InterPro" id="IPR054566">
    <property type="entry name" value="ManC/GMP-like_b-helix"/>
</dbReference>
<proteinExistence type="predicted"/>
<evidence type="ECO:0000313" key="3">
    <source>
        <dbReference type="EMBL" id="GAI92742.1"/>
    </source>
</evidence>
<dbReference type="GO" id="GO:0009298">
    <property type="term" value="P:GDP-mannose biosynthetic process"/>
    <property type="evidence" value="ECO:0007669"/>
    <property type="project" value="TreeGrafter"/>
</dbReference>
<dbReference type="GO" id="GO:0005525">
    <property type="term" value="F:GTP binding"/>
    <property type="evidence" value="ECO:0007669"/>
    <property type="project" value="UniProtKB-KW"/>
</dbReference>
<dbReference type="Pfam" id="PF22640">
    <property type="entry name" value="ManC_GMP_beta-helix"/>
    <property type="match status" value="1"/>
</dbReference>
<gene>
    <name evidence="3" type="ORF">S12H4_28846</name>
</gene>
<dbReference type="GO" id="GO:0004475">
    <property type="term" value="F:mannose-1-phosphate guanylyltransferase (GTP) activity"/>
    <property type="evidence" value="ECO:0007669"/>
    <property type="project" value="UniProtKB-EC"/>
</dbReference>
<dbReference type="InterPro" id="IPR006375">
    <property type="entry name" value="Man1P_GuaTrfase/Man6P_Isoase"/>
</dbReference>
<dbReference type="EMBL" id="BARW01016580">
    <property type="protein sequence ID" value="GAI92742.1"/>
    <property type="molecule type" value="Genomic_DNA"/>
</dbReference>
<comment type="caution">
    <text evidence="3">The sequence shown here is derived from an EMBL/GenBank/DDBJ whole genome shotgun (WGS) entry which is preliminary data.</text>
</comment>
<reference evidence="3" key="1">
    <citation type="journal article" date="2014" name="Front. Microbiol.">
        <title>High frequency of phylogenetically diverse reductive dehalogenase-homologous genes in deep subseafloor sedimentary metagenomes.</title>
        <authorList>
            <person name="Kawai M."/>
            <person name="Futagami T."/>
            <person name="Toyoda A."/>
            <person name="Takaki Y."/>
            <person name="Nishi S."/>
            <person name="Hori S."/>
            <person name="Arai W."/>
            <person name="Tsubouchi T."/>
            <person name="Morono Y."/>
            <person name="Uchiyama I."/>
            <person name="Ito T."/>
            <person name="Fujiyama A."/>
            <person name="Inagaki F."/>
            <person name="Takami H."/>
        </authorList>
    </citation>
    <scope>NUCLEOTIDE SEQUENCE</scope>
    <source>
        <strain evidence="3">Expedition CK06-06</strain>
    </source>
</reference>
<feature type="non-terminal residue" evidence="3">
    <location>
        <position position="1"/>
    </location>
</feature>
<feature type="domain" description="MannoseP isomerase/GMP-like beta-helix" evidence="2">
    <location>
        <begin position="197"/>
        <end position="252"/>
    </location>
</feature>
<name>X1SI85_9ZZZZ</name>
<dbReference type="InterPro" id="IPR005835">
    <property type="entry name" value="NTP_transferase_dom"/>
</dbReference>
<protein>
    <submittedName>
        <fullName evidence="3">Uncharacterized protein</fullName>
    </submittedName>
</protein>
<dbReference type="SUPFAM" id="SSF51182">
    <property type="entry name" value="RmlC-like cupins"/>
    <property type="match status" value="1"/>
</dbReference>
<dbReference type="Pfam" id="PF00483">
    <property type="entry name" value="NTP_transferase"/>
    <property type="match status" value="1"/>
</dbReference>